<dbReference type="Proteomes" id="UP001253439">
    <property type="component" value="Unassembled WGS sequence"/>
</dbReference>
<evidence type="ECO:0000259" key="1">
    <source>
        <dbReference type="Pfam" id="PF26451"/>
    </source>
</evidence>
<evidence type="ECO:0000313" key="3">
    <source>
        <dbReference type="Proteomes" id="UP001253439"/>
    </source>
</evidence>
<evidence type="ECO:0000313" key="2">
    <source>
        <dbReference type="EMBL" id="MDS0222426.1"/>
    </source>
</evidence>
<organism evidence="2 3">
    <name type="scientific">Haloarcula terrestris</name>
    <dbReference type="NCBI Taxonomy" id="2950533"/>
    <lineage>
        <taxon>Archaea</taxon>
        <taxon>Methanobacteriati</taxon>
        <taxon>Methanobacteriota</taxon>
        <taxon>Stenosarchaea group</taxon>
        <taxon>Halobacteria</taxon>
        <taxon>Halobacteriales</taxon>
        <taxon>Haloarculaceae</taxon>
        <taxon>Haloarcula</taxon>
    </lineage>
</organism>
<dbReference type="AlphaFoldDB" id="A0AAE4JJX9"/>
<protein>
    <recommendedName>
        <fullName evidence="1">DUF8130 domain-containing protein</fullName>
    </recommendedName>
</protein>
<feature type="domain" description="DUF8130" evidence="1">
    <location>
        <begin position="1"/>
        <end position="188"/>
    </location>
</feature>
<comment type="caution">
    <text evidence="2">The sequence shown here is derived from an EMBL/GenBank/DDBJ whole genome shotgun (WGS) entry which is preliminary data.</text>
</comment>
<name>A0AAE4JJX9_9EURY</name>
<dbReference type="PROSITE" id="PS51257">
    <property type="entry name" value="PROKAR_LIPOPROTEIN"/>
    <property type="match status" value="1"/>
</dbReference>
<keyword evidence="3" id="KW-1185">Reference proteome</keyword>
<dbReference type="Pfam" id="PF26451">
    <property type="entry name" value="DUF8130"/>
    <property type="match status" value="1"/>
</dbReference>
<proteinExistence type="predicted"/>
<dbReference type="EMBL" id="JAMQOM010000005">
    <property type="protein sequence ID" value="MDS0222426.1"/>
    <property type="molecule type" value="Genomic_DNA"/>
</dbReference>
<sequence>MRRRALLTTAGASMASLAGCLGDTEYTITDVAVTATAPFEFDVTVMEPDAVIEHPARLEFELRNRGERPLRVRNTGVWPFGLLKLVRSPDAEGPGGTLLYTAQYETSQYVDIESRSDYGVESTPLVQALDSGQTVSETYELHGDGIRGAGTAYVRGEHESPIFEYRRDESEEWQPFSPDIEVTITTKQLW</sequence>
<dbReference type="RefSeq" id="WP_310897043.1">
    <property type="nucleotide sequence ID" value="NZ_JAMQOM010000005.1"/>
</dbReference>
<dbReference type="InterPro" id="IPR058443">
    <property type="entry name" value="DUF8130"/>
</dbReference>
<gene>
    <name evidence="2" type="ORF">NDI54_13850</name>
</gene>
<reference evidence="2 3" key="1">
    <citation type="submission" date="2022-06" db="EMBL/GenBank/DDBJ databases">
        <title>Haloarcula sp. a new haloarchaeum isolate from saline soil.</title>
        <authorList>
            <person name="Strakova D."/>
            <person name="Galisteo C."/>
            <person name="Sanchez-Porro C."/>
            <person name="Ventosa A."/>
        </authorList>
    </citation>
    <scope>NUCLEOTIDE SEQUENCE [LARGE SCALE GENOMIC DNA]</scope>
    <source>
        <strain evidence="2 3">S1AR25-5A</strain>
    </source>
</reference>
<accession>A0AAE4JJX9</accession>